<dbReference type="EnsemblPlants" id="Kaladp0093s0112.1.v1.1">
    <property type="protein sequence ID" value="Kaladp0093s0112.1.v1.1"/>
    <property type="gene ID" value="Kaladp0093s0112.v1.1"/>
</dbReference>
<evidence type="ECO:0000256" key="3">
    <source>
        <dbReference type="ARBA" id="ARBA00022723"/>
    </source>
</evidence>
<accession>A0A7N0V0V9</accession>
<evidence type="ECO:0000313" key="10">
    <source>
        <dbReference type="EnsemblPlants" id="Kaladp0093s0112.1.v1.1"/>
    </source>
</evidence>
<dbReference type="GO" id="GO:0020037">
    <property type="term" value="F:heme binding"/>
    <property type="evidence" value="ECO:0007669"/>
    <property type="project" value="InterPro"/>
</dbReference>
<keyword evidence="9" id="KW-1133">Transmembrane helix</keyword>
<dbReference type="InterPro" id="IPR001128">
    <property type="entry name" value="Cyt_P450"/>
</dbReference>
<keyword evidence="9" id="KW-0812">Transmembrane</keyword>
<protein>
    <recommendedName>
        <fullName evidence="12">Cytochrome P450</fullName>
    </recommendedName>
</protein>
<comment type="cofactor">
    <cofactor evidence="7">
        <name>heme</name>
        <dbReference type="ChEBI" id="CHEBI:30413"/>
    </cofactor>
</comment>
<evidence type="ECO:0000256" key="9">
    <source>
        <dbReference type="SAM" id="Phobius"/>
    </source>
</evidence>
<keyword evidence="2 7" id="KW-0349">Heme</keyword>
<dbReference type="GO" id="GO:0004497">
    <property type="term" value="F:monooxygenase activity"/>
    <property type="evidence" value="ECO:0007669"/>
    <property type="project" value="UniProtKB-KW"/>
</dbReference>
<evidence type="ECO:0000256" key="4">
    <source>
        <dbReference type="ARBA" id="ARBA00023002"/>
    </source>
</evidence>
<dbReference type="PROSITE" id="PS00086">
    <property type="entry name" value="CYTOCHROME_P450"/>
    <property type="match status" value="1"/>
</dbReference>
<evidence type="ECO:0000256" key="2">
    <source>
        <dbReference type="ARBA" id="ARBA00022617"/>
    </source>
</evidence>
<evidence type="ECO:0000256" key="8">
    <source>
        <dbReference type="RuleBase" id="RU000461"/>
    </source>
</evidence>
<dbReference type="PRINTS" id="PR00463">
    <property type="entry name" value="EP450I"/>
</dbReference>
<dbReference type="OMA" id="VEYMIAN"/>
<evidence type="ECO:0008006" key="12">
    <source>
        <dbReference type="Google" id="ProtNLM"/>
    </source>
</evidence>
<evidence type="ECO:0000256" key="1">
    <source>
        <dbReference type="ARBA" id="ARBA00010617"/>
    </source>
</evidence>
<dbReference type="AlphaFoldDB" id="A0A7N0V0V9"/>
<dbReference type="Proteomes" id="UP000594263">
    <property type="component" value="Unplaced"/>
</dbReference>
<reference evidence="10" key="1">
    <citation type="submission" date="2021-01" db="UniProtKB">
        <authorList>
            <consortium name="EnsemblPlants"/>
        </authorList>
    </citation>
    <scope>IDENTIFICATION</scope>
</reference>
<feature type="binding site" description="axial binding residue" evidence="7">
    <location>
        <position position="455"/>
    </location>
    <ligand>
        <name>heme</name>
        <dbReference type="ChEBI" id="CHEBI:30413"/>
    </ligand>
    <ligandPart>
        <name>Fe</name>
        <dbReference type="ChEBI" id="CHEBI:18248"/>
    </ligandPart>
</feature>
<evidence type="ECO:0000256" key="6">
    <source>
        <dbReference type="ARBA" id="ARBA00023033"/>
    </source>
</evidence>
<dbReference type="PRINTS" id="PR00385">
    <property type="entry name" value="P450"/>
</dbReference>
<dbReference type="Gene3D" id="1.10.630.10">
    <property type="entry name" value="Cytochrome P450"/>
    <property type="match status" value="1"/>
</dbReference>
<dbReference type="InterPro" id="IPR002401">
    <property type="entry name" value="Cyt_P450_E_grp-I"/>
</dbReference>
<evidence type="ECO:0000256" key="5">
    <source>
        <dbReference type="ARBA" id="ARBA00023004"/>
    </source>
</evidence>
<dbReference type="GO" id="GO:0005506">
    <property type="term" value="F:iron ion binding"/>
    <property type="evidence" value="ECO:0007669"/>
    <property type="project" value="InterPro"/>
</dbReference>
<sequence>MAGTGILLYRFWTVENPSLLVCTLLFSLVLIFRFGRKGKSTADSPPPSPWRLPIIGNLHQLSAPLYKGLHALSLKHGPIIRLQLGSIPYCAVSSGDLATQVAKTHESLFSDRRITKGARILFSEGDGVLISPDNKCWRLARKLCVNELLSLRKVQSIHFIRKEEVARLVSMIRSSSDQKIDLSDSFLKLAGSIVSRSVLGRKISSDEDERDNVEGKLALQSAHAITDWFSFEDIIPSLSWLDHLTGLSRRLKNTSQAIHAFLDQVIDERETAGIQSGNEGDDTKCFVDIILELLKKEMISPDFTRGNFRAILLDMFVAGITTSAAAMEWAMTELARNPRIMKKVQEEVRGVVGSQSEIHESDLDRMEYLKCVIKETLRLHGLTLIARQASTTVTIGGFRLPAKVTALINIWAIHRDPAAWDKPLEFLPERFLNTCYNFKGQDQVYFPFGLGRRICPGVDFAMSEVEYALANILWLFDWELPDGMLAEDIDMRATTSVIKLKKAPLCLVPVPVASPACQCT</sequence>
<dbReference type="InterPro" id="IPR017972">
    <property type="entry name" value="Cyt_P450_CS"/>
</dbReference>
<evidence type="ECO:0000313" key="11">
    <source>
        <dbReference type="Proteomes" id="UP000594263"/>
    </source>
</evidence>
<dbReference type="CDD" id="cd11072">
    <property type="entry name" value="CYP71-like"/>
    <property type="match status" value="1"/>
</dbReference>
<evidence type="ECO:0000256" key="7">
    <source>
        <dbReference type="PIRSR" id="PIRSR602401-1"/>
    </source>
</evidence>
<dbReference type="InterPro" id="IPR036396">
    <property type="entry name" value="Cyt_P450_sf"/>
</dbReference>
<keyword evidence="5 7" id="KW-0408">Iron</keyword>
<proteinExistence type="inferred from homology"/>
<dbReference type="PANTHER" id="PTHR47955">
    <property type="entry name" value="CYTOCHROME P450 FAMILY 71 PROTEIN"/>
    <property type="match status" value="1"/>
</dbReference>
<dbReference type="PANTHER" id="PTHR47955:SF18">
    <property type="entry name" value="CYTOCHROME P450 71A1-LIKE"/>
    <property type="match status" value="1"/>
</dbReference>
<dbReference type="SUPFAM" id="SSF48264">
    <property type="entry name" value="Cytochrome P450"/>
    <property type="match status" value="1"/>
</dbReference>
<organism evidence="10 11">
    <name type="scientific">Kalanchoe fedtschenkoi</name>
    <name type="common">Lavender scallops</name>
    <name type="synonym">South American air plant</name>
    <dbReference type="NCBI Taxonomy" id="63787"/>
    <lineage>
        <taxon>Eukaryota</taxon>
        <taxon>Viridiplantae</taxon>
        <taxon>Streptophyta</taxon>
        <taxon>Embryophyta</taxon>
        <taxon>Tracheophyta</taxon>
        <taxon>Spermatophyta</taxon>
        <taxon>Magnoliopsida</taxon>
        <taxon>eudicotyledons</taxon>
        <taxon>Gunneridae</taxon>
        <taxon>Pentapetalae</taxon>
        <taxon>Saxifragales</taxon>
        <taxon>Crassulaceae</taxon>
        <taxon>Kalanchoe</taxon>
    </lineage>
</organism>
<feature type="transmembrane region" description="Helical" evidence="9">
    <location>
        <begin position="17"/>
        <end position="35"/>
    </location>
</feature>
<keyword evidence="9" id="KW-0472">Membrane</keyword>
<dbReference type="Pfam" id="PF00067">
    <property type="entry name" value="p450"/>
    <property type="match status" value="1"/>
</dbReference>
<comment type="similarity">
    <text evidence="1 8">Belongs to the cytochrome P450 family.</text>
</comment>
<keyword evidence="6 8" id="KW-0503">Monooxygenase</keyword>
<keyword evidence="11" id="KW-1185">Reference proteome</keyword>
<dbReference type="GO" id="GO:0016705">
    <property type="term" value="F:oxidoreductase activity, acting on paired donors, with incorporation or reduction of molecular oxygen"/>
    <property type="evidence" value="ECO:0007669"/>
    <property type="project" value="InterPro"/>
</dbReference>
<name>A0A7N0V0V9_KALFE</name>
<keyword evidence="3 7" id="KW-0479">Metal-binding</keyword>
<dbReference type="FunFam" id="1.10.630.10:FF:000043">
    <property type="entry name" value="Cytochrome P450 99A2"/>
    <property type="match status" value="1"/>
</dbReference>
<keyword evidence="4 8" id="KW-0560">Oxidoreductase</keyword>
<dbReference type="Gramene" id="Kaladp0093s0112.1.v1.1">
    <property type="protein sequence ID" value="Kaladp0093s0112.1.v1.1"/>
    <property type="gene ID" value="Kaladp0093s0112.v1.1"/>
</dbReference>